<dbReference type="Pfam" id="PF13977">
    <property type="entry name" value="TetR_C_6"/>
    <property type="match status" value="1"/>
</dbReference>
<dbReference type="InterPro" id="IPR009057">
    <property type="entry name" value="Homeodomain-like_sf"/>
</dbReference>
<dbReference type="Gene3D" id="1.10.357.10">
    <property type="entry name" value="Tetracycline Repressor, domain 2"/>
    <property type="match status" value="1"/>
</dbReference>
<gene>
    <name evidence="5" type="ORF">FNL38_103380</name>
</gene>
<dbReference type="SUPFAM" id="SSF48498">
    <property type="entry name" value="Tetracyclin repressor-like, C-terminal domain"/>
    <property type="match status" value="1"/>
</dbReference>
<sequence length="194" mass="20955">MTPTKGAIRAAALLDAAEQVLTTQGNANAAMRDFAAAAGVRVGHLQHYYPTRADLIRAVMARALTRSLDRLAAVTDTQQTVSREESEQFVRILLGEQDDPATVRLYVEVWALSAADEEVSVVVRDFYAQYIAHVERVVVCTQPDLDAAGRTATAQTIVSLLEGSAVLRSGIAGRKSEDSDRALVSTLQYLIHGS</sequence>
<dbReference type="GO" id="GO:0003700">
    <property type="term" value="F:DNA-binding transcription factor activity"/>
    <property type="evidence" value="ECO:0007669"/>
    <property type="project" value="TreeGrafter"/>
</dbReference>
<evidence type="ECO:0000313" key="5">
    <source>
        <dbReference type="EMBL" id="TYQ05029.1"/>
    </source>
</evidence>
<dbReference type="EMBL" id="VNIQ01000003">
    <property type="protein sequence ID" value="TYQ05029.1"/>
    <property type="molecule type" value="Genomic_DNA"/>
</dbReference>
<keyword evidence="2" id="KW-0805">Transcription regulation</keyword>
<accession>A0A652YRE3</accession>
<dbReference type="PANTHER" id="PTHR30055:SF234">
    <property type="entry name" value="HTH-TYPE TRANSCRIPTIONAL REGULATOR BETI"/>
    <property type="match status" value="1"/>
</dbReference>
<dbReference type="InterPro" id="IPR001647">
    <property type="entry name" value="HTH_TetR"/>
</dbReference>
<dbReference type="PANTHER" id="PTHR30055">
    <property type="entry name" value="HTH-TYPE TRANSCRIPTIONAL REGULATOR RUTR"/>
    <property type="match status" value="1"/>
</dbReference>
<dbReference type="SUPFAM" id="SSF46689">
    <property type="entry name" value="Homeodomain-like"/>
    <property type="match status" value="1"/>
</dbReference>
<keyword evidence="1" id="KW-0678">Repressor</keyword>
<evidence type="ECO:0000256" key="1">
    <source>
        <dbReference type="ARBA" id="ARBA00022491"/>
    </source>
</evidence>
<keyword evidence="3" id="KW-0238">DNA-binding</keyword>
<dbReference type="AlphaFoldDB" id="A0A652YRE3"/>
<proteinExistence type="predicted"/>
<name>A0A652YRE3_NOCGL</name>
<evidence type="ECO:0000256" key="2">
    <source>
        <dbReference type="ARBA" id="ARBA00023015"/>
    </source>
</evidence>
<evidence type="ECO:0000256" key="4">
    <source>
        <dbReference type="ARBA" id="ARBA00023163"/>
    </source>
</evidence>
<reference evidence="5" key="1">
    <citation type="submission" date="2019-07" db="EMBL/GenBank/DDBJ databases">
        <title>Genomic Encyclopedia of Type Strains, Phase IV (KMG-IV): sequencing the most valuable type-strain genomes for metagenomic binning, comparative biology and taxonomic classification.</title>
        <authorList>
            <person name="Goeker M."/>
        </authorList>
    </citation>
    <scope>NUCLEOTIDE SEQUENCE</scope>
    <source>
        <strain evidence="5">DSM 44596</strain>
    </source>
</reference>
<dbReference type="InterPro" id="IPR050109">
    <property type="entry name" value="HTH-type_TetR-like_transc_reg"/>
</dbReference>
<dbReference type="PROSITE" id="PS50977">
    <property type="entry name" value="HTH_TETR_2"/>
    <property type="match status" value="1"/>
</dbReference>
<dbReference type="InterPro" id="IPR039538">
    <property type="entry name" value="BetI_C"/>
</dbReference>
<dbReference type="GO" id="GO:0000976">
    <property type="term" value="F:transcription cis-regulatory region binding"/>
    <property type="evidence" value="ECO:0007669"/>
    <property type="project" value="TreeGrafter"/>
</dbReference>
<dbReference type="InterPro" id="IPR036271">
    <property type="entry name" value="Tet_transcr_reg_TetR-rel_C_sf"/>
</dbReference>
<organism evidence="5">
    <name type="scientific">Nocardia globerula</name>
    <dbReference type="NCBI Taxonomy" id="1818"/>
    <lineage>
        <taxon>Bacteria</taxon>
        <taxon>Bacillati</taxon>
        <taxon>Actinomycetota</taxon>
        <taxon>Actinomycetes</taxon>
        <taxon>Mycobacteriales</taxon>
        <taxon>Nocardiaceae</taxon>
        <taxon>Nocardia</taxon>
    </lineage>
</organism>
<evidence type="ECO:0000256" key="3">
    <source>
        <dbReference type="ARBA" id="ARBA00023125"/>
    </source>
</evidence>
<keyword evidence="4" id="KW-0804">Transcription</keyword>
<dbReference type="Pfam" id="PF00440">
    <property type="entry name" value="TetR_N"/>
    <property type="match status" value="1"/>
</dbReference>
<comment type="caution">
    <text evidence="5">The sequence shown here is derived from an EMBL/GenBank/DDBJ whole genome shotgun (WGS) entry which is preliminary data.</text>
</comment>
<protein>
    <submittedName>
        <fullName evidence="5">TetR family transcriptional regulator</fullName>
    </submittedName>
</protein>